<organism evidence="9 10">
    <name type="scientific">Microthyrium microscopicum</name>
    <dbReference type="NCBI Taxonomy" id="703497"/>
    <lineage>
        <taxon>Eukaryota</taxon>
        <taxon>Fungi</taxon>
        <taxon>Dikarya</taxon>
        <taxon>Ascomycota</taxon>
        <taxon>Pezizomycotina</taxon>
        <taxon>Dothideomycetes</taxon>
        <taxon>Dothideomycetes incertae sedis</taxon>
        <taxon>Microthyriales</taxon>
        <taxon>Microthyriaceae</taxon>
        <taxon>Microthyrium</taxon>
    </lineage>
</organism>
<dbReference type="FunFam" id="3.40.50.300:FF:002054">
    <property type="entry name" value="DNA mismatch repair protein MSH4"/>
    <property type="match status" value="1"/>
</dbReference>
<dbReference type="GO" id="GO:0007131">
    <property type="term" value="P:reciprocal meiotic recombination"/>
    <property type="evidence" value="ECO:0007669"/>
    <property type="project" value="TreeGrafter"/>
</dbReference>
<dbReference type="InterPro" id="IPR045076">
    <property type="entry name" value="MutS"/>
</dbReference>
<dbReference type="GO" id="GO:0030983">
    <property type="term" value="F:mismatched DNA binding"/>
    <property type="evidence" value="ECO:0007669"/>
    <property type="project" value="InterPro"/>
</dbReference>
<dbReference type="PIRSF" id="PIRSF005813">
    <property type="entry name" value="MSH2"/>
    <property type="match status" value="1"/>
</dbReference>
<comment type="similarity">
    <text evidence="1">Belongs to the DNA mismatch repair MutS family.</text>
</comment>
<evidence type="ECO:0000256" key="1">
    <source>
        <dbReference type="ARBA" id="ARBA00006271"/>
    </source>
</evidence>
<dbReference type="Pfam" id="PF05190">
    <property type="entry name" value="MutS_IV"/>
    <property type="match status" value="1"/>
</dbReference>
<dbReference type="Gene3D" id="3.40.50.300">
    <property type="entry name" value="P-loop containing nucleotide triphosphate hydrolases"/>
    <property type="match status" value="1"/>
</dbReference>
<evidence type="ECO:0000256" key="5">
    <source>
        <dbReference type="ARBA" id="ARBA00023254"/>
    </source>
</evidence>
<dbReference type="Gene3D" id="1.10.1420.10">
    <property type="match status" value="2"/>
</dbReference>
<proteinExistence type="inferred from homology"/>
<dbReference type="Gene3D" id="3.30.420.110">
    <property type="entry name" value="MutS, connector domain"/>
    <property type="match status" value="1"/>
</dbReference>
<dbReference type="SMART" id="SM00534">
    <property type="entry name" value="MUTSac"/>
    <property type="match status" value="1"/>
</dbReference>
<dbReference type="InterPro" id="IPR007861">
    <property type="entry name" value="DNA_mismatch_repair_MutS_clamp"/>
</dbReference>
<dbReference type="GO" id="GO:0006298">
    <property type="term" value="P:mismatch repair"/>
    <property type="evidence" value="ECO:0007669"/>
    <property type="project" value="InterPro"/>
</dbReference>
<gene>
    <name evidence="9" type="ORF">BT63DRAFT_47532</name>
</gene>
<feature type="coiled-coil region" evidence="6">
    <location>
        <begin position="469"/>
        <end position="511"/>
    </location>
</feature>
<keyword evidence="2" id="KW-0547">Nucleotide-binding</keyword>
<dbReference type="PROSITE" id="PS00486">
    <property type="entry name" value="DNA_MISMATCH_REPAIR_2"/>
    <property type="match status" value="1"/>
</dbReference>
<evidence type="ECO:0000256" key="2">
    <source>
        <dbReference type="ARBA" id="ARBA00022741"/>
    </source>
</evidence>
<dbReference type="InterPro" id="IPR007696">
    <property type="entry name" value="DNA_mismatch_repair_MutS_core"/>
</dbReference>
<evidence type="ECO:0000256" key="3">
    <source>
        <dbReference type="ARBA" id="ARBA00022840"/>
    </source>
</evidence>
<keyword evidence="5" id="KW-0469">Meiosis</keyword>
<dbReference type="SUPFAM" id="SSF48334">
    <property type="entry name" value="DNA repair protein MutS, domain III"/>
    <property type="match status" value="1"/>
</dbReference>
<dbReference type="SMART" id="SM00533">
    <property type="entry name" value="MUTSd"/>
    <property type="match status" value="1"/>
</dbReference>
<keyword evidence="4" id="KW-0238">DNA-binding</keyword>
<dbReference type="Pfam" id="PF00488">
    <property type="entry name" value="MutS_V"/>
    <property type="match status" value="1"/>
</dbReference>
<dbReference type="EMBL" id="MU004239">
    <property type="protein sequence ID" value="KAF2666034.1"/>
    <property type="molecule type" value="Genomic_DNA"/>
</dbReference>
<dbReference type="PANTHER" id="PTHR11361:SF21">
    <property type="entry name" value="MUTS PROTEIN HOMOLOG 4"/>
    <property type="match status" value="1"/>
</dbReference>
<feature type="region of interest" description="Disordered" evidence="7">
    <location>
        <begin position="1"/>
        <end position="52"/>
    </location>
</feature>
<dbReference type="InterPro" id="IPR036678">
    <property type="entry name" value="MutS_con_dom_sf"/>
</dbReference>
<dbReference type="OrthoDB" id="276261at2759"/>
<sequence>MEMASMSRTSTSYASYASNSRSRSFPYNTTTTSRPRTGHSSGRPSTARPRTGVSTINNQQIICAITESRGVSPTVGIAMLNLHSGEAFLCQISDNQSYVRTIQKLSVYEPSEILVPQFAATYISKLNLCLEENLGDISTIRAVDRAFFAETAGLEYLNRLAFSEDVEALKVSIGGNYFAVCCFAAVIKHVDVKHHTKFPFHSLRVTYSSAEGSVVIDVSTINSLELIQNLENPKSKQCFFGLLNDTTTPMGARYLRTNILQPSTDVNKINSRLDAVGELSANQEMFMAVRQALKTFVDAEKVLTDIIIIPNNPSPWYREQAVNRLIMLKQFVLAVEPVFHALAGCQCELLCRIQSYCATSNIEPVIALINDTVNEDAMFAKAPLEIRNQRNYAIKSGSDGMLDIARQAFREAQDDAYEHIQAIQNETGLPVEIKFEVGRQFYIRFPKGDLTERFLPDVFINVVKRKDNLECQSLELLKLNQKIRDCELEIMQQCEKAVNELMDQIRQHMSSLYKCCESIALLDMLASFANATIANDYTRPDIAGTLAIRQGRHPIREKFQAQKYIPNDAYAARQSRFQIITGANMSGKSTYIRSIALINLMMQIGAFVPATHACLPIIHQLFARTSIDDSIEANASTFALEMREMAFILRNIDPHSLVIVDELGRGTSTRDGLAIAIAIAEALIESKAFVWFATHFKDLVKILAERPGVISLHMGVKIDDSMSEMTMLYQVAEGLVPNSHYGLALARVYPFPQDVIQYAEHVSDVLETQVRRSKNTSSAVVTSRKRKIMLHLKEQLEQARDGTLEGEPLRQWLIKLQQEFLLRMDAVIAEAKQAEVYSEDEADTQDSVMDVDN</sequence>
<keyword evidence="6" id="KW-0175">Coiled coil</keyword>
<keyword evidence="3" id="KW-0067">ATP-binding</keyword>
<dbReference type="GO" id="GO:0140664">
    <property type="term" value="F:ATP-dependent DNA damage sensor activity"/>
    <property type="evidence" value="ECO:0007669"/>
    <property type="project" value="InterPro"/>
</dbReference>
<name>A0A6A6U507_9PEZI</name>
<dbReference type="AlphaFoldDB" id="A0A6A6U507"/>
<evidence type="ECO:0000256" key="7">
    <source>
        <dbReference type="SAM" id="MobiDB-lite"/>
    </source>
</evidence>
<evidence type="ECO:0000313" key="9">
    <source>
        <dbReference type="EMBL" id="KAF2666034.1"/>
    </source>
</evidence>
<accession>A0A6A6U507</accession>
<dbReference type="InterPro" id="IPR036187">
    <property type="entry name" value="DNA_mismatch_repair_MutS_sf"/>
</dbReference>
<dbReference type="Proteomes" id="UP000799302">
    <property type="component" value="Unassembled WGS sequence"/>
</dbReference>
<reference evidence="9" key="1">
    <citation type="journal article" date="2020" name="Stud. Mycol.">
        <title>101 Dothideomycetes genomes: a test case for predicting lifestyles and emergence of pathogens.</title>
        <authorList>
            <person name="Haridas S."/>
            <person name="Albert R."/>
            <person name="Binder M."/>
            <person name="Bloem J."/>
            <person name="Labutti K."/>
            <person name="Salamov A."/>
            <person name="Andreopoulos B."/>
            <person name="Baker S."/>
            <person name="Barry K."/>
            <person name="Bills G."/>
            <person name="Bluhm B."/>
            <person name="Cannon C."/>
            <person name="Castanera R."/>
            <person name="Culley D."/>
            <person name="Daum C."/>
            <person name="Ezra D."/>
            <person name="Gonzalez J."/>
            <person name="Henrissat B."/>
            <person name="Kuo A."/>
            <person name="Liang C."/>
            <person name="Lipzen A."/>
            <person name="Lutzoni F."/>
            <person name="Magnuson J."/>
            <person name="Mondo S."/>
            <person name="Nolan M."/>
            <person name="Ohm R."/>
            <person name="Pangilinan J."/>
            <person name="Park H.-J."/>
            <person name="Ramirez L."/>
            <person name="Alfaro M."/>
            <person name="Sun H."/>
            <person name="Tritt A."/>
            <person name="Yoshinaga Y."/>
            <person name="Zwiers L.-H."/>
            <person name="Turgeon B."/>
            <person name="Goodwin S."/>
            <person name="Spatafora J."/>
            <person name="Crous P."/>
            <person name="Grigoriev I."/>
        </authorList>
    </citation>
    <scope>NUCLEOTIDE SEQUENCE</scope>
    <source>
        <strain evidence="9">CBS 115976</strain>
    </source>
</reference>
<evidence type="ECO:0000313" key="10">
    <source>
        <dbReference type="Proteomes" id="UP000799302"/>
    </source>
</evidence>
<evidence type="ECO:0000256" key="4">
    <source>
        <dbReference type="ARBA" id="ARBA00023125"/>
    </source>
</evidence>
<evidence type="ECO:0000256" key="6">
    <source>
        <dbReference type="SAM" id="Coils"/>
    </source>
</evidence>
<feature type="compositionally biased region" description="Polar residues" evidence="7">
    <location>
        <begin position="25"/>
        <end position="44"/>
    </location>
</feature>
<dbReference type="InterPro" id="IPR000432">
    <property type="entry name" value="DNA_mismatch_repair_MutS_C"/>
</dbReference>
<dbReference type="InterPro" id="IPR027417">
    <property type="entry name" value="P-loop_NTPase"/>
</dbReference>
<dbReference type="GO" id="GO:0005634">
    <property type="term" value="C:nucleus"/>
    <property type="evidence" value="ECO:0007669"/>
    <property type="project" value="TreeGrafter"/>
</dbReference>
<evidence type="ECO:0000259" key="8">
    <source>
        <dbReference type="PROSITE" id="PS00486"/>
    </source>
</evidence>
<feature type="compositionally biased region" description="Low complexity" evidence="7">
    <location>
        <begin position="1"/>
        <end position="24"/>
    </location>
</feature>
<dbReference type="InterPro" id="IPR011184">
    <property type="entry name" value="DNA_mismatch_repair_Msh2"/>
</dbReference>
<dbReference type="Pfam" id="PF05188">
    <property type="entry name" value="MutS_II"/>
    <property type="match status" value="1"/>
</dbReference>
<dbReference type="PANTHER" id="PTHR11361">
    <property type="entry name" value="DNA MISMATCH REPAIR PROTEIN MUTS FAMILY MEMBER"/>
    <property type="match status" value="1"/>
</dbReference>
<dbReference type="GO" id="GO:0005524">
    <property type="term" value="F:ATP binding"/>
    <property type="evidence" value="ECO:0007669"/>
    <property type="project" value="UniProtKB-KW"/>
</dbReference>
<keyword evidence="10" id="KW-1185">Reference proteome</keyword>
<feature type="domain" description="DNA mismatch repair proteins mutS family" evidence="8">
    <location>
        <begin position="656"/>
        <end position="672"/>
    </location>
</feature>
<dbReference type="Pfam" id="PF05192">
    <property type="entry name" value="MutS_III"/>
    <property type="match status" value="1"/>
</dbReference>
<protein>
    <submittedName>
        <fullName evidence="9">DNA mismatch repair protein Msh4</fullName>
    </submittedName>
</protein>
<dbReference type="InterPro" id="IPR007860">
    <property type="entry name" value="DNA_mmatch_repair_MutS_con_dom"/>
</dbReference>
<dbReference type="SUPFAM" id="SSF52540">
    <property type="entry name" value="P-loop containing nucleoside triphosphate hydrolases"/>
    <property type="match status" value="1"/>
</dbReference>
<dbReference type="SUPFAM" id="SSF53150">
    <property type="entry name" value="DNA repair protein MutS, domain II"/>
    <property type="match status" value="1"/>
</dbReference>